<dbReference type="GO" id="GO:0005730">
    <property type="term" value="C:nucleolus"/>
    <property type="evidence" value="ECO:0007669"/>
    <property type="project" value="TreeGrafter"/>
</dbReference>
<dbReference type="Pfam" id="PF10441">
    <property type="entry name" value="Urb2"/>
    <property type="match status" value="1"/>
</dbReference>
<evidence type="ECO:0000313" key="4">
    <source>
        <dbReference type="Proteomes" id="UP000242877"/>
    </source>
</evidence>
<dbReference type="Proteomes" id="UP000242877">
    <property type="component" value="Unassembled WGS sequence"/>
</dbReference>
<dbReference type="InterPro" id="IPR018849">
    <property type="entry name" value="Urb2/Npa2_C"/>
</dbReference>
<organism evidence="3 4">
    <name type="scientific">Ascosphaera apis ARSEF 7405</name>
    <dbReference type="NCBI Taxonomy" id="392613"/>
    <lineage>
        <taxon>Eukaryota</taxon>
        <taxon>Fungi</taxon>
        <taxon>Dikarya</taxon>
        <taxon>Ascomycota</taxon>
        <taxon>Pezizomycotina</taxon>
        <taxon>Eurotiomycetes</taxon>
        <taxon>Eurotiomycetidae</taxon>
        <taxon>Onygenales</taxon>
        <taxon>Ascosphaeraceae</taxon>
        <taxon>Ascosphaera</taxon>
    </lineage>
</organism>
<evidence type="ECO:0000256" key="1">
    <source>
        <dbReference type="SAM" id="MobiDB-lite"/>
    </source>
</evidence>
<feature type="domain" description="Nucleolar 27S pre-rRNA processing Urb2/Npa2 C-terminal" evidence="2">
    <location>
        <begin position="1199"/>
        <end position="1446"/>
    </location>
</feature>
<dbReference type="VEuPathDB" id="FungiDB:AAP_05013"/>
<feature type="compositionally biased region" description="Low complexity" evidence="1">
    <location>
        <begin position="125"/>
        <end position="139"/>
    </location>
</feature>
<sequence>MSSSLVLQHESSHQALLKLEGGSDTPSVQLHEAAGIIGIDLDTPVDQAATTAWSAPKEEWVLRWLMKKTRSSNAEGQGYRLHPTSWKLYRNLVYRIPARSLTALLHEYKLLDILKATFRDLDTSANTTATTSDDPTPSGKRGKKRKRPSEINSAKDAEQTAEDGSTGMTVQSQGHILLSILQFIHSLSSIPSNSAPNHISEMKAKVQLVLRGDVQTAAQIIGSAYRHASAAISKWTANGSDESIDQLLQAMFSLQIVWDCRVDRSAVDKNSLSTTDGFAAYILPESLELLSRLRHLPSSTNLSRISTIVEGTIALSFVLPLRDTFFSKYGTNAVSNDTSPSPSTFLFTELRSRMKTRDNDLANHLLPILLDVIARTVPRDTFRKESQEAPWLEMVFISLTSRCGCPPFPDPVWNGISASVDVLNDLLDISIKRRIRLSLPVLCQYAKLYSGLDGDSGVNWLLIANLFRLSVDIFLPNSGLAVSKDLLTSLVTRISDLWLQKSDVDSTTYGILKDGIIIPLLRGFADARDLPTFVQLWSEQLETIQDARNKSDNPEALSVWEDDDVAAVYSAVMNVGLSSQTIQRVDELFTSLSDSASGFSSAILLDATFPIVSADIEIEQLKQYANLLYDALEAQRKNQWRLWRLSCHFVEKAYPAIRLGSDILDKFVTAAIRTVEGVVGKGLKIKSISDHQYWASLHAYRYLIFITSQDFGNSYTRLVEPIISRFADTMHELATSTKKSPAKSLGGMISFIQNSLAATLAAPAFISKISSESRIALFKSIFAIDPVSAPEVFGCFPHIWDILVTPDWVEAAPSVVHDLIIVVLDHLEADKSLNTRLIATLSSIPSALIPPHQRVKLLDSLQQHLLSQSSIDVQAGVTILSLMTRLVESPKSSSSKIVSDPSGLWDIAKKLSTSDIRIPLHSSFRQFFMAVIGRVTLLAETSRQIVLRKLADLALQASFKSSSQLNSIHFFVCILTVQTLTSAQYEGYIEDERVRDRLHDLRGELNTLLSDSLSTFRRAAKSSSNNADLEAFMSVLACLQTFDKSGLDDKVCKTLKKIDSSGNVANMDVSVGTMLKRSRIHLEQGDVKDMDEFLESCLSLFPADRLQSDEVRKTLHEIQQRIATLDQNRICELLTRSFQSSFERHDISNRFILAGLLFSSLKTVEERDGIVFKTVSSLFSELCRLIPLSETSEAFFLNMESLDLLLHSQTRCLTQWNIDNLLASLSIILSTSGMQKLRDVSSPGALYLRICRILTMLFGQYRQKLSGRMHIVVTLMQRLLRCLFIYEVRPGAPGISQAKLVKMTSALPSWITSQEECEIPRQAEYAIQYTRLLTLLCDPTVSAVQRHMSSRALSGHGSSGQLTDNTKKVKSLAGQHLQYVILEYAICSLRGRLLPAVKAALVPGLYAILNVMTQEVMRGMNASMDGSSRAMFRSLYEDYVRFGRWDQG</sequence>
<evidence type="ECO:0000259" key="2">
    <source>
        <dbReference type="Pfam" id="PF10441"/>
    </source>
</evidence>
<dbReference type="OrthoDB" id="160374at2759"/>
<protein>
    <submittedName>
        <fullName evidence="3">Nucleolar 27S pre-rRNA processing, Urb2/Npa2</fullName>
    </submittedName>
</protein>
<dbReference type="EMBL" id="AZGZ01000026">
    <property type="protein sequence ID" value="KZZ88441.1"/>
    <property type="molecule type" value="Genomic_DNA"/>
</dbReference>
<feature type="region of interest" description="Disordered" evidence="1">
    <location>
        <begin position="125"/>
        <end position="168"/>
    </location>
</feature>
<gene>
    <name evidence="3" type="ORF">AAP_05013</name>
</gene>
<dbReference type="PANTHER" id="PTHR15682">
    <property type="entry name" value="UNHEALTHY RIBOSOME BIOGENESIS PROTEIN 2 HOMOLOG"/>
    <property type="match status" value="1"/>
</dbReference>
<comment type="caution">
    <text evidence="3">The sequence shown here is derived from an EMBL/GenBank/DDBJ whole genome shotgun (WGS) entry which is preliminary data.</text>
</comment>
<reference evidence="3 4" key="1">
    <citation type="journal article" date="2016" name="Genome Biol. Evol.">
        <title>Divergent and convergent evolution of fungal pathogenicity.</title>
        <authorList>
            <person name="Shang Y."/>
            <person name="Xiao G."/>
            <person name="Zheng P."/>
            <person name="Cen K."/>
            <person name="Zhan S."/>
            <person name="Wang C."/>
        </authorList>
    </citation>
    <scope>NUCLEOTIDE SEQUENCE [LARGE SCALE GENOMIC DNA]</scope>
    <source>
        <strain evidence="3 4">ARSEF 7405</strain>
    </source>
</reference>
<keyword evidence="4" id="KW-1185">Reference proteome</keyword>
<dbReference type="GO" id="GO:0042254">
    <property type="term" value="P:ribosome biogenesis"/>
    <property type="evidence" value="ECO:0007669"/>
    <property type="project" value="TreeGrafter"/>
</dbReference>
<name>A0A167W5Y9_9EURO</name>
<accession>A0A167W5Y9</accession>
<dbReference type="InterPro" id="IPR052609">
    <property type="entry name" value="Ribosome_Biogenesis_Reg"/>
</dbReference>
<dbReference type="PANTHER" id="PTHR15682:SF2">
    <property type="entry name" value="UNHEALTHY RIBOSOME BIOGENESIS PROTEIN 2 HOMOLOG"/>
    <property type="match status" value="1"/>
</dbReference>
<evidence type="ECO:0000313" key="3">
    <source>
        <dbReference type="EMBL" id="KZZ88441.1"/>
    </source>
</evidence>
<proteinExistence type="predicted"/>